<keyword evidence="3" id="KW-1185">Reference proteome</keyword>
<reference evidence="2" key="1">
    <citation type="submission" date="2020-04" db="EMBL/GenBank/DDBJ databases">
        <title>Draft genome resource of the tomato pathogen Pseudocercospora fuligena.</title>
        <authorList>
            <person name="Zaccaron A."/>
        </authorList>
    </citation>
    <scope>NUCLEOTIDE SEQUENCE</scope>
    <source>
        <strain evidence="2">PF001</strain>
    </source>
</reference>
<organism evidence="2 3">
    <name type="scientific">Pseudocercospora fuligena</name>
    <dbReference type="NCBI Taxonomy" id="685502"/>
    <lineage>
        <taxon>Eukaryota</taxon>
        <taxon>Fungi</taxon>
        <taxon>Dikarya</taxon>
        <taxon>Ascomycota</taxon>
        <taxon>Pezizomycotina</taxon>
        <taxon>Dothideomycetes</taxon>
        <taxon>Dothideomycetidae</taxon>
        <taxon>Mycosphaerellales</taxon>
        <taxon>Mycosphaerellaceae</taxon>
        <taxon>Pseudocercospora</taxon>
    </lineage>
</organism>
<dbReference type="AlphaFoldDB" id="A0A8H6VIT5"/>
<comment type="caution">
    <text evidence="2">The sequence shown here is derived from an EMBL/GenBank/DDBJ whole genome shotgun (WGS) entry which is preliminary data.</text>
</comment>
<dbReference type="EMBL" id="JABCIY010000183">
    <property type="protein sequence ID" value="KAF7189599.1"/>
    <property type="molecule type" value="Genomic_DNA"/>
</dbReference>
<gene>
    <name evidence="2" type="ORF">HII31_09043</name>
</gene>
<name>A0A8H6VIT5_9PEZI</name>
<accession>A0A8H6VIT5</accession>
<feature type="region of interest" description="Disordered" evidence="1">
    <location>
        <begin position="67"/>
        <end position="105"/>
    </location>
</feature>
<sequence length="122" mass="13337">MAGLFVSAAVSIGLPACYHNFPQPAQRRHIRQPQTAEYAPQLQQHFATSRPSFSGLREVFCSYPPAQPVSRTSERCSRHSLRTLADQHPSHAQRDVMEPQGGSGPLVNLSTTSVACLAGMQH</sequence>
<feature type="compositionally biased region" description="Basic and acidic residues" evidence="1">
    <location>
        <begin position="88"/>
        <end position="97"/>
    </location>
</feature>
<dbReference type="Proteomes" id="UP000660729">
    <property type="component" value="Unassembled WGS sequence"/>
</dbReference>
<proteinExistence type="predicted"/>
<evidence type="ECO:0000313" key="3">
    <source>
        <dbReference type="Proteomes" id="UP000660729"/>
    </source>
</evidence>
<evidence type="ECO:0000256" key="1">
    <source>
        <dbReference type="SAM" id="MobiDB-lite"/>
    </source>
</evidence>
<evidence type="ECO:0000313" key="2">
    <source>
        <dbReference type="EMBL" id="KAF7189599.1"/>
    </source>
</evidence>
<protein>
    <submittedName>
        <fullName evidence="2">Uncharacterized protein</fullName>
    </submittedName>
</protein>